<organism evidence="1 2">
    <name type="scientific">Tectimicrobiota bacterium</name>
    <dbReference type="NCBI Taxonomy" id="2528274"/>
    <lineage>
        <taxon>Bacteria</taxon>
        <taxon>Pseudomonadati</taxon>
        <taxon>Nitrospinota/Tectimicrobiota group</taxon>
        <taxon>Candidatus Tectimicrobiota</taxon>
    </lineage>
</organism>
<proteinExistence type="predicted"/>
<gene>
    <name evidence="1" type="ORF">HY730_02005</name>
</gene>
<comment type="caution">
    <text evidence="1">The sequence shown here is derived from an EMBL/GenBank/DDBJ whole genome shotgun (WGS) entry which is preliminary data.</text>
</comment>
<evidence type="ECO:0008006" key="3">
    <source>
        <dbReference type="Google" id="ProtNLM"/>
    </source>
</evidence>
<protein>
    <recommendedName>
        <fullName evidence="3">AlpA family phage regulatory protein</fullName>
    </recommendedName>
</protein>
<reference evidence="1" key="1">
    <citation type="submission" date="2020-07" db="EMBL/GenBank/DDBJ databases">
        <title>Huge and variable diversity of episymbiotic CPR bacteria and DPANN archaea in groundwater ecosystems.</title>
        <authorList>
            <person name="He C.Y."/>
            <person name="Keren R."/>
            <person name="Whittaker M."/>
            <person name="Farag I.F."/>
            <person name="Doudna J."/>
            <person name="Cate J.H.D."/>
            <person name="Banfield J.F."/>
        </authorList>
    </citation>
    <scope>NUCLEOTIDE SEQUENCE</scope>
    <source>
        <strain evidence="1">NC_groundwater_1482_Ag_S-0.65um_47_24</strain>
    </source>
</reference>
<evidence type="ECO:0000313" key="2">
    <source>
        <dbReference type="Proteomes" id="UP000772181"/>
    </source>
</evidence>
<dbReference type="EMBL" id="JACQWF010000091">
    <property type="protein sequence ID" value="MBI4595131.1"/>
    <property type="molecule type" value="Genomic_DNA"/>
</dbReference>
<accession>A0A933GJR0</accession>
<name>A0A933GJR0_UNCTE</name>
<evidence type="ECO:0000313" key="1">
    <source>
        <dbReference type="EMBL" id="MBI4595131.1"/>
    </source>
</evidence>
<dbReference type="Proteomes" id="UP000772181">
    <property type="component" value="Unassembled WGS sequence"/>
</dbReference>
<sequence>MQQSNSPSLGFAKFREKIQAEYPGCIARTAIPRATGGLLSKGHMQNLDSQGLGPKRLKIGKRSGYITSDFLDWLEARSQIIDPSETTVEG</sequence>
<dbReference type="AlphaFoldDB" id="A0A933GJR0"/>